<reference evidence="3 4" key="1">
    <citation type="submission" date="2024-02" db="EMBL/GenBank/DDBJ databases">
        <title>A draft genome for the cacao thread blight pathogen Marasmius crinis-equi.</title>
        <authorList>
            <person name="Cohen S.P."/>
            <person name="Baruah I.K."/>
            <person name="Amoako-Attah I."/>
            <person name="Bukari Y."/>
            <person name="Meinhardt L.W."/>
            <person name="Bailey B.A."/>
        </authorList>
    </citation>
    <scope>NUCLEOTIDE SEQUENCE [LARGE SCALE GENOMIC DNA]</scope>
    <source>
        <strain evidence="3 4">GH-76</strain>
    </source>
</reference>
<evidence type="ECO:0000256" key="1">
    <source>
        <dbReference type="SAM" id="MobiDB-lite"/>
    </source>
</evidence>
<evidence type="ECO:0000259" key="2">
    <source>
        <dbReference type="Pfam" id="PF22936"/>
    </source>
</evidence>
<keyword evidence="4" id="KW-1185">Reference proteome</keyword>
<feature type="domain" description="Retrovirus-related Pol polyprotein from transposon TNT 1-94-like beta-barrel" evidence="2">
    <location>
        <begin position="271"/>
        <end position="351"/>
    </location>
</feature>
<comment type="caution">
    <text evidence="3">The sequence shown here is derived from an EMBL/GenBank/DDBJ whole genome shotgun (WGS) entry which is preliminary data.</text>
</comment>
<dbReference type="Proteomes" id="UP001465976">
    <property type="component" value="Unassembled WGS sequence"/>
</dbReference>
<feature type="compositionally biased region" description="Low complexity" evidence="1">
    <location>
        <begin position="193"/>
        <end position="207"/>
    </location>
</feature>
<feature type="region of interest" description="Disordered" evidence="1">
    <location>
        <begin position="142"/>
        <end position="164"/>
    </location>
</feature>
<name>A0ABR3EJE4_9AGAR</name>
<proteinExistence type="predicted"/>
<feature type="region of interest" description="Disordered" evidence="1">
    <location>
        <begin position="187"/>
        <end position="207"/>
    </location>
</feature>
<evidence type="ECO:0000313" key="3">
    <source>
        <dbReference type="EMBL" id="KAL0562975.1"/>
    </source>
</evidence>
<protein>
    <recommendedName>
        <fullName evidence="2">Retrovirus-related Pol polyprotein from transposon TNT 1-94-like beta-barrel domain-containing protein</fullName>
    </recommendedName>
</protein>
<dbReference type="InterPro" id="IPR054722">
    <property type="entry name" value="PolX-like_BBD"/>
</dbReference>
<dbReference type="EMBL" id="JBAHYK010004124">
    <property type="protein sequence ID" value="KAL0562975.1"/>
    <property type="molecule type" value="Genomic_DNA"/>
</dbReference>
<sequence length="352" mass="38093">MQHVPLATREGDDRGSCCTAWDLYVSAKQQFGLGSLTVMATTKKSLFATKAARMSDILAYVKNYNNTALALACANANISWSEVIQNFSQGLPSDPHIMVAKDKITQKLPKLKCTKKTWDAALNMVNDRYVSWSSSSMSTSMSFSARGGNSGSGGSGRKRGGGKRKQCEQCNYWGGFRGQICDLHKPDGQDQQNTTTNANTNTNTNTTSRFNTVPSKATIATVVGDNTISDFAYIACTLPEPISSPGDSPIERLRLENPKALHRLVQEYSIILDTAATRHVIKNKNHFVDFDPASEKRVTAGVAGDVIVKGSGTCLLCVPLSGSSVWLHLWLPNCLYSPEAPFNLVSGGALIE</sequence>
<dbReference type="Pfam" id="PF22936">
    <property type="entry name" value="Pol_BBD"/>
    <property type="match status" value="1"/>
</dbReference>
<organism evidence="3 4">
    <name type="scientific">Marasmius crinis-equi</name>
    <dbReference type="NCBI Taxonomy" id="585013"/>
    <lineage>
        <taxon>Eukaryota</taxon>
        <taxon>Fungi</taxon>
        <taxon>Dikarya</taxon>
        <taxon>Basidiomycota</taxon>
        <taxon>Agaricomycotina</taxon>
        <taxon>Agaricomycetes</taxon>
        <taxon>Agaricomycetidae</taxon>
        <taxon>Agaricales</taxon>
        <taxon>Marasmiineae</taxon>
        <taxon>Marasmiaceae</taxon>
        <taxon>Marasmius</taxon>
    </lineage>
</organism>
<gene>
    <name evidence="3" type="ORF">V5O48_019103</name>
</gene>
<evidence type="ECO:0000313" key="4">
    <source>
        <dbReference type="Proteomes" id="UP001465976"/>
    </source>
</evidence>
<accession>A0ABR3EJE4</accession>